<accession>A0ABU4VN54</accession>
<evidence type="ECO:0000313" key="3">
    <source>
        <dbReference type="Proteomes" id="UP001277761"/>
    </source>
</evidence>
<name>A0ABU4VN54_9ACTN</name>
<comment type="caution">
    <text evidence="2">The sequence shown here is derived from an EMBL/GenBank/DDBJ whole genome shotgun (WGS) entry which is preliminary data.</text>
</comment>
<reference evidence="2 3" key="1">
    <citation type="submission" date="2023-11" db="EMBL/GenBank/DDBJ databases">
        <authorList>
            <person name="Xu M."/>
            <person name="Jiang T."/>
        </authorList>
    </citation>
    <scope>NUCLEOTIDE SEQUENCE [LARGE SCALE GENOMIC DNA]</scope>
    <source>
        <strain evidence="2 3">SD</strain>
    </source>
</reference>
<evidence type="ECO:0000259" key="1">
    <source>
        <dbReference type="Pfam" id="PF12680"/>
    </source>
</evidence>
<proteinExistence type="predicted"/>
<dbReference type="RefSeq" id="WP_319955397.1">
    <property type="nucleotide sequence ID" value="NZ_JAXAVX010000012.1"/>
</dbReference>
<dbReference type="SUPFAM" id="SSF54427">
    <property type="entry name" value="NTF2-like"/>
    <property type="match status" value="1"/>
</dbReference>
<dbReference type="Proteomes" id="UP001277761">
    <property type="component" value="Unassembled WGS sequence"/>
</dbReference>
<dbReference type="Pfam" id="PF12680">
    <property type="entry name" value="SnoaL_2"/>
    <property type="match status" value="1"/>
</dbReference>
<evidence type="ECO:0000313" key="2">
    <source>
        <dbReference type="EMBL" id="MDX8153248.1"/>
    </source>
</evidence>
<dbReference type="Gene3D" id="3.10.450.50">
    <property type="match status" value="1"/>
</dbReference>
<dbReference type="EMBL" id="JAXAVX010000012">
    <property type="protein sequence ID" value="MDX8153248.1"/>
    <property type="molecule type" value="Genomic_DNA"/>
</dbReference>
<dbReference type="InterPro" id="IPR032710">
    <property type="entry name" value="NTF2-like_dom_sf"/>
</dbReference>
<sequence length="150" mass="16589">MTRVEQIPRYGDEEFLDAWSTAWSCGDPDRLLPLMAPDALYRDDGSDLDFHGHDEIARFYRFMLRFAPDSAIRFTAAHGDADGFAARWTWSGTASGRLRLGDRVHETNGAAFSVEGVAWCGLTDDGLLASHVDYYDMRAVVQAVAVDPGA</sequence>
<keyword evidence="3" id="KW-1185">Reference proteome</keyword>
<feature type="domain" description="SnoaL-like" evidence="1">
    <location>
        <begin position="17"/>
        <end position="131"/>
    </location>
</feature>
<dbReference type="InterPro" id="IPR037401">
    <property type="entry name" value="SnoaL-like"/>
</dbReference>
<organism evidence="2 3">
    <name type="scientific">Patulibacter brassicae</name>
    <dbReference type="NCBI Taxonomy" id="1705717"/>
    <lineage>
        <taxon>Bacteria</taxon>
        <taxon>Bacillati</taxon>
        <taxon>Actinomycetota</taxon>
        <taxon>Thermoleophilia</taxon>
        <taxon>Solirubrobacterales</taxon>
        <taxon>Patulibacteraceae</taxon>
        <taxon>Patulibacter</taxon>
    </lineage>
</organism>
<protein>
    <submittedName>
        <fullName evidence="2">Nuclear transport factor 2 family protein</fullName>
    </submittedName>
</protein>
<gene>
    <name evidence="2" type="ORF">SK069_16740</name>
</gene>